<proteinExistence type="predicted"/>
<dbReference type="SUPFAM" id="SSF53474">
    <property type="entry name" value="alpha/beta-Hydrolases"/>
    <property type="match status" value="1"/>
</dbReference>
<feature type="domain" description="Serine aminopeptidase S33" evidence="1">
    <location>
        <begin position="11"/>
        <end position="118"/>
    </location>
</feature>
<organism evidence="2 3">
    <name type="scientific">Gordonia westfalica</name>
    <dbReference type="NCBI Taxonomy" id="158898"/>
    <lineage>
        <taxon>Bacteria</taxon>
        <taxon>Bacillati</taxon>
        <taxon>Actinomycetota</taxon>
        <taxon>Actinomycetes</taxon>
        <taxon>Mycobacteriales</taxon>
        <taxon>Gordoniaceae</taxon>
        <taxon>Gordonia</taxon>
    </lineage>
</organism>
<gene>
    <name evidence="2" type="ORF">SAMN04488548_134460</name>
</gene>
<dbReference type="OrthoDB" id="4536625at2"/>
<dbReference type="RefSeq" id="WP_074848946.1">
    <property type="nucleotide sequence ID" value="NZ_FNLM01000034.1"/>
</dbReference>
<evidence type="ECO:0000313" key="2">
    <source>
        <dbReference type="EMBL" id="SDU31085.1"/>
    </source>
</evidence>
<keyword evidence="2" id="KW-0378">Hydrolase</keyword>
<dbReference type="InterPro" id="IPR029058">
    <property type="entry name" value="AB_hydrolase_fold"/>
</dbReference>
<dbReference type="Proteomes" id="UP000183180">
    <property type="component" value="Unassembled WGS sequence"/>
</dbReference>
<dbReference type="EMBL" id="FNLM01000034">
    <property type="protein sequence ID" value="SDU31085.1"/>
    <property type="molecule type" value="Genomic_DNA"/>
</dbReference>
<sequence>MTQISTARPTTVMIAPAMSVPARVYRRLEQALTEYGFDVRIIARRGVEEGSTPPSRTADWSYEDEAADLADAIAGARTDVAGTRVVVIGHSLGAQLIATVAQSADHAPDGIVTVGASVPSFRHYGIRGAALGAIGAAVMPVTGIIGHWPREGFGGPTPRTLMRQWARMVLTGRAPLALDRSIETPTLSIRLDADEIVTDGAAAAFDAAFSPEAITHWRYDGAQCPAGGNTTHIGWVRTPEIVAARIAEWWGSLTSAAPAATGSGANQPG</sequence>
<protein>
    <submittedName>
        <fullName evidence="2">Predicted alpha/beta hydrolase</fullName>
    </submittedName>
</protein>
<evidence type="ECO:0000313" key="3">
    <source>
        <dbReference type="Proteomes" id="UP000183180"/>
    </source>
</evidence>
<dbReference type="STRING" id="158898.SAMN04488548_134460"/>
<name>A0A1H2HGY6_9ACTN</name>
<accession>A0A1H2HGY6</accession>
<evidence type="ECO:0000259" key="1">
    <source>
        <dbReference type="Pfam" id="PF12146"/>
    </source>
</evidence>
<dbReference type="GO" id="GO:0016787">
    <property type="term" value="F:hydrolase activity"/>
    <property type="evidence" value="ECO:0007669"/>
    <property type="project" value="UniProtKB-KW"/>
</dbReference>
<dbReference type="Gene3D" id="3.40.50.1820">
    <property type="entry name" value="alpha/beta hydrolase"/>
    <property type="match status" value="1"/>
</dbReference>
<dbReference type="InterPro" id="IPR022742">
    <property type="entry name" value="Hydrolase_4"/>
</dbReference>
<reference evidence="2 3" key="1">
    <citation type="submission" date="2016-10" db="EMBL/GenBank/DDBJ databases">
        <authorList>
            <person name="de Groot N.N."/>
        </authorList>
    </citation>
    <scope>NUCLEOTIDE SEQUENCE [LARGE SCALE GENOMIC DNA]</scope>
    <source>
        <strain evidence="2 3">DSM 44215</strain>
    </source>
</reference>
<dbReference type="Pfam" id="PF12146">
    <property type="entry name" value="Hydrolase_4"/>
    <property type="match status" value="1"/>
</dbReference>
<dbReference type="AlphaFoldDB" id="A0A1H2HGY6"/>